<gene>
    <name evidence="1" type="ORF">PSON_ATCC_30995.1.T0140100</name>
</gene>
<dbReference type="AlphaFoldDB" id="A0A8S1L012"/>
<sequence length="87" mass="10393">MDEFNTTNVIGTAYKQIDETIYYVRNQYPTISEVLANMFNNILLIKYLFFTLNKKQSNFQIKNTVIQKLLSIIERFYRLIKKGFGIR</sequence>
<evidence type="ECO:0000313" key="2">
    <source>
        <dbReference type="Proteomes" id="UP000692954"/>
    </source>
</evidence>
<accession>A0A8S1L012</accession>
<reference evidence="1" key="1">
    <citation type="submission" date="2021-01" db="EMBL/GenBank/DDBJ databases">
        <authorList>
            <consortium name="Genoscope - CEA"/>
            <person name="William W."/>
        </authorList>
    </citation>
    <scope>NUCLEOTIDE SEQUENCE</scope>
</reference>
<comment type="caution">
    <text evidence="1">The sequence shown here is derived from an EMBL/GenBank/DDBJ whole genome shotgun (WGS) entry which is preliminary data.</text>
</comment>
<keyword evidence="2" id="KW-1185">Reference proteome</keyword>
<organism evidence="1 2">
    <name type="scientific">Paramecium sonneborni</name>
    <dbReference type="NCBI Taxonomy" id="65129"/>
    <lineage>
        <taxon>Eukaryota</taxon>
        <taxon>Sar</taxon>
        <taxon>Alveolata</taxon>
        <taxon>Ciliophora</taxon>
        <taxon>Intramacronucleata</taxon>
        <taxon>Oligohymenophorea</taxon>
        <taxon>Peniculida</taxon>
        <taxon>Parameciidae</taxon>
        <taxon>Paramecium</taxon>
    </lineage>
</organism>
<name>A0A8S1L012_9CILI</name>
<protein>
    <submittedName>
        <fullName evidence="1">Uncharacterized protein</fullName>
    </submittedName>
</protein>
<dbReference type="Proteomes" id="UP000692954">
    <property type="component" value="Unassembled WGS sequence"/>
</dbReference>
<proteinExistence type="predicted"/>
<dbReference type="EMBL" id="CAJJDN010000014">
    <property type="protein sequence ID" value="CAD8060121.1"/>
    <property type="molecule type" value="Genomic_DNA"/>
</dbReference>
<evidence type="ECO:0000313" key="1">
    <source>
        <dbReference type="EMBL" id="CAD8060121.1"/>
    </source>
</evidence>